<keyword evidence="2" id="KW-1185">Reference proteome</keyword>
<organism evidence="1 2">
    <name type="scientific">Limnospira maxima CS-328</name>
    <dbReference type="NCBI Taxonomy" id="513049"/>
    <lineage>
        <taxon>Bacteria</taxon>
        <taxon>Bacillati</taxon>
        <taxon>Cyanobacteriota</taxon>
        <taxon>Cyanophyceae</taxon>
        <taxon>Oscillatoriophycideae</taxon>
        <taxon>Oscillatoriales</taxon>
        <taxon>Sirenicapillariaceae</taxon>
        <taxon>Limnospira</taxon>
    </lineage>
</organism>
<dbReference type="Proteomes" id="UP000004061">
    <property type="component" value="Unassembled WGS sequence"/>
</dbReference>
<evidence type="ECO:0000313" key="1">
    <source>
        <dbReference type="EMBL" id="EDZ94326.1"/>
    </source>
</evidence>
<comment type="caution">
    <text evidence="1">The sequence shown here is derived from an EMBL/GenBank/DDBJ whole genome shotgun (WGS) entry which is preliminary data.</text>
</comment>
<name>B5W279_LIMMA</name>
<gene>
    <name evidence="1" type="ORF">AmaxDRAFT_2874</name>
</gene>
<sequence length="53" mass="5561">MNIKLALGRLGGVQRNPTAGICFPQGVGFPQGGSQKPGFFKKPGFLALERGIC</sequence>
<reference evidence="1 2" key="1">
    <citation type="journal article" date="2011" name="Appl. Environ. Microbiol.">
        <title>Contribution of a Sodium Ion Gradient to Energy Conservation during Fermentation in the Cyanobacterium Arthrospira (Spirulina) maxima CS-328.</title>
        <authorList>
            <person name="Carrieri D."/>
            <person name="Ananyev G."/>
            <person name="Lenz O."/>
            <person name="Bryant D.A."/>
            <person name="Dismukes G.C."/>
        </authorList>
    </citation>
    <scope>NUCLEOTIDE SEQUENCE [LARGE SCALE GENOMIC DNA]</scope>
    <source>
        <strain evidence="1 2">CS-328</strain>
    </source>
</reference>
<proteinExistence type="predicted"/>
<dbReference type="EMBL" id="ABYK01000020">
    <property type="protein sequence ID" value="EDZ94326.1"/>
    <property type="molecule type" value="Genomic_DNA"/>
</dbReference>
<accession>B5W279</accession>
<protein>
    <submittedName>
        <fullName evidence="1">Uncharacterized protein</fullName>
    </submittedName>
</protein>
<evidence type="ECO:0000313" key="2">
    <source>
        <dbReference type="Proteomes" id="UP000004061"/>
    </source>
</evidence>
<dbReference type="AlphaFoldDB" id="B5W279"/>